<keyword evidence="10 13" id="KW-1133">Transmembrane helix</keyword>
<keyword evidence="11" id="KW-0482">Metalloprotease</keyword>
<feature type="transmembrane region" description="Helical" evidence="13">
    <location>
        <begin position="188"/>
        <end position="208"/>
    </location>
</feature>
<evidence type="ECO:0000256" key="13">
    <source>
        <dbReference type="SAM" id="Phobius"/>
    </source>
</evidence>
<feature type="domain" description="Peptidase M48" evidence="14">
    <location>
        <begin position="77"/>
        <end position="300"/>
    </location>
</feature>
<dbReference type="EMBL" id="CAFBPF010000003">
    <property type="protein sequence ID" value="CAB4999959.1"/>
    <property type="molecule type" value="Genomic_DNA"/>
</dbReference>
<dbReference type="HAMAP" id="MF_00188">
    <property type="entry name" value="Pept_M48_protease_HtpX"/>
    <property type="match status" value="1"/>
</dbReference>
<evidence type="ECO:0000313" key="20">
    <source>
        <dbReference type="EMBL" id="CAB4999959.1"/>
    </source>
</evidence>
<dbReference type="GO" id="GO:0004222">
    <property type="term" value="F:metalloendopeptidase activity"/>
    <property type="evidence" value="ECO:0007669"/>
    <property type="project" value="InterPro"/>
</dbReference>
<dbReference type="InterPro" id="IPR001915">
    <property type="entry name" value="Peptidase_M48"/>
</dbReference>
<dbReference type="EMBL" id="CAEZWM010000072">
    <property type="protein sequence ID" value="CAB4656568.1"/>
    <property type="molecule type" value="Genomic_DNA"/>
</dbReference>
<dbReference type="EMBL" id="CAEZZU010000003">
    <property type="protein sequence ID" value="CAB4767274.1"/>
    <property type="molecule type" value="Genomic_DNA"/>
</dbReference>
<keyword evidence="12 13" id="KW-0472">Membrane</keyword>
<dbReference type="InterPro" id="IPR022919">
    <property type="entry name" value="Pept_M48_protease_HtpX"/>
</dbReference>
<dbReference type="AlphaFoldDB" id="A0A6J6L5Y6"/>
<dbReference type="EMBL" id="CAFBOR010000016">
    <property type="protein sequence ID" value="CAB4978591.1"/>
    <property type="molecule type" value="Genomic_DNA"/>
</dbReference>
<comment type="cofactor">
    <cofactor evidence="1">
        <name>Zn(2+)</name>
        <dbReference type="ChEBI" id="CHEBI:29105"/>
    </cofactor>
</comment>
<organism evidence="15">
    <name type="scientific">freshwater metagenome</name>
    <dbReference type="NCBI Taxonomy" id="449393"/>
    <lineage>
        <taxon>unclassified sequences</taxon>
        <taxon>metagenomes</taxon>
        <taxon>ecological metagenomes</taxon>
    </lineage>
</organism>
<evidence type="ECO:0000256" key="3">
    <source>
        <dbReference type="ARBA" id="ARBA00009779"/>
    </source>
</evidence>
<dbReference type="EMBL" id="CAFAAH010000004">
    <property type="protein sequence ID" value="CAB4786129.1"/>
    <property type="molecule type" value="Genomic_DNA"/>
</dbReference>
<dbReference type="CDD" id="cd07340">
    <property type="entry name" value="M48B_Htpx_like"/>
    <property type="match status" value="1"/>
</dbReference>
<keyword evidence="8" id="KW-0378">Hydrolase</keyword>
<evidence type="ECO:0000256" key="1">
    <source>
        <dbReference type="ARBA" id="ARBA00001947"/>
    </source>
</evidence>
<dbReference type="GO" id="GO:0005886">
    <property type="term" value="C:plasma membrane"/>
    <property type="evidence" value="ECO:0007669"/>
    <property type="project" value="UniProtKB-SubCell"/>
</dbReference>
<keyword evidence="7" id="KW-0479">Metal-binding</keyword>
<keyword evidence="9" id="KW-0862">Zinc</keyword>
<evidence type="ECO:0000256" key="2">
    <source>
        <dbReference type="ARBA" id="ARBA00004651"/>
    </source>
</evidence>
<comment type="similarity">
    <text evidence="3">Belongs to the peptidase M48B family.</text>
</comment>
<dbReference type="Pfam" id="PF01435">
    <property type="entry name" value="Peptidase_M48"/>
    <property type="match status" value="1"/>
</dbReference>
<evidence type="ECO:0000256" key="12">
    <source>
        <dbReference type="ARBA" id="ARBA00023136"/>
    </source>
</evidence>
<evidence type="ECO:0000313" key="17">
    <source>
        <dbReference type="EMBL" id="CAB4786129.1"/>
    </source>
</evidence>
<dbReference type="Gene3D" id="3.30.2010.10">
    <property type="entry name" value="Metalloproteases ('zincins'), catalytic domain"/>
    <property type="match status" value="1"/>
</dbReference>
<evidence type="ECO:0000256" key="7">
    <source>
        <dbReference type="ARBA" id="ARBA00022723"/>
    </source>
</evidence>
<evidence type="ECO:0000256" key="11">
    <source>
        <dbReference type="ARBA" id="ARBA00023049"/>
    </source>
</evidence>
<dbReference type="GO" id="GO:0046872">
    <property type="term" value="F:metal ion binding"/>
    <property type="evidence" value="ECO:0007669"/>
    <property type="project" value="UniProtKB-KW"/>
</dbReference>
<evidence type="ECO:0000256" key="10">
    <source>
        <dbReference type="ARBA" id="ARBA00022989"/>
    </source>
</evidence>
<evidence type="ECO:0000259" key="14">
    <source>
        <dbReference type="Pfam" id="PF01435"/>
    </source>
</evidence>
<feature type="transmembrane region" description="Helical" evidence="13">
    <location>
        <begin position="151"/>
        <end position="176"/>
    </location>
</feature>
<evidence type="ECO:0000256" key="4">
    <source>
        <dbReference type="ARBA" id="ARBA00022475"/>
    </source>
</evidence>
<evidence type="ECO:0000256" key="6">
    <source>
        <dbReference type="ARBA" id="ARBA00022692"/>
    </source>
</evidence>
<dbReference type="InterPro" id="IPR050083">
    <property type="entry name" value="HtpX_protease"/>
</dbReference>
<dbReference type="PANTHER" id="PTHR43221">
    <property type="entry name" value="PROTEASE HTPX"/>
    <property type="match status" value="1"/>
</dbReference>
<evidence type="ECO:0000256" key="9">
    <source>
        <dbReference type="ARBA" id="ARBA00022833"/>
    </source>
</evidence>
<dbReference type="GO" id="GO:0006508">
    <property type="term" value="P:proteolysis"/>
    <property type="evidence" value="ECO:0007669"/>
    <property type="project" value="UniProtKB-KW"/>
</dbReference>
<proteinExistence type="inferred from homology"/>
<sequence>MYDEISSNKRRTWLILAGFGLLMALLLAAFNVLLDIGPIGFVIAIAIAIGMSWSSYWFSDRIALGVSRAKPADPTEYARYHNLVEGLCIAAGIPKPRLFVIDDPAPNAFATGRNPAHAAVAVTTGLLALMSRVELEGVLAHELSHVKNYDMLVGTVAVTAVGAAALLGDIGLRWMIFGGRRRNNSDNSAGGVIALAAVLLIVLAPIAARLMQFAMSRRREFLADASGVALTRYPPGLASALEKLRDEGSVVRTSNRAMAQLWIESPLDRAPDPEGKKRTWLNRAFDTHPPLEERIDILRAM</sequence>
<evidence type="ECO:0000313" key="15">
    <source>
        <dbReference type="EMBL" id="CAB4656568.1"/>
    </source>
</evidence>
<evidence type="ECO:0000313" key="19">
    <source>
        <dbReference type="EMBL" id="CAB4978591.1"/>
    </source>
</evidence>
<gene>
    <name evidence="15" type="ORF">UFOPK2242_00713</name>
    <name evidence="16" type="ORF">UFOPK2925_00055</name>
    <name evidence="17" type="ORF">UFOPK2996_00093</name>
    <name evidence="18" type="ORF">UFOPK3317_00014</name>
    <name evidence="19" type="ORF">UFOPK3974_00225</name>
    <name evidence="20" type="ORF">UFOPK4071_00056</name>
</gene>
<accession>A0A6J6L5Y6</accession>
<evidence type="ECO:0000313" key="18">
    <source>
        <dbReference type="EMBL" id="CAB4855032.1"/>
    </source>
</evidence>
<keyword evidence="4" id="KW-1003">Cell membrane</keyword>
<keyword evidence="6 13" id="KW-0812">Transmembrane</keyword>
<dbReference type="PANTHER" id="PTHR43221:SF1">
    <property type="entry name" value="PROTEASE HTPX"/>
    <property type="match status" value="1"/>
</dbReference>
<keyword evidence="5" id="KW-0645">Protease</keyword>
<feature type="transmembrane region" description="Helical" evidence="13">
    <location>
        <begin position="12"/>
        <end position="33"/>
    </location>
</feature>
<evidence type="ECO:0000256" key="8">
    <source>
        <dbReference type="ARBA" id="ARBA00022801"/>
    </source>
</evidence>
<dbReference type="EMBL" id="CAFBLK010000001">
    <property type="protein sequence ID" value="CAB4855032.1"/>
    <property type="molecule type" value="Genomic_DNA"/>
</dbReference>
<name>A0A6J6L5Y6_9ZZZZ</name>
<reference evidence="15" key="1">
    <citation type="submission" date="2020-05" db="EMBL/GenBank/DDBJ databases">
        <authorList>
            <person name="Chiriac C."/>
            <person name="Salcher M."/>
            <person name="Ghai R."/>
            <person name="Kavagutti S V."/>
        </authorList>
    </citation>
    <scope>NUCLEOTIDE SEQUENCE</scope>
</reference>
<evidence type="ECO:0000256" key="5">
    <source>
        <dbReference type="ARBA" id="ARBA00022670"/>
    </source>
</evidence>
<evidence type="ECO:0000313" key="16">
    <source>
        <dbReference type="EMBL" id="CAB4767274.1"/>
    </source>
</evidence>
<feature type="transmembrane region" description="Helical" evidence="13">
    <location>
        <begin position="39"/>
        <end position="58"/>
    </location>
</feature>
<comment type="subcellular location">
    <subcellularLocation>
        <location evidence="2">Cell membrane</location>
        <topology evidence="2">Multi-pass membrane protein</topology>
    </subcellularLocation>
</comment>
<protein>
    <submittedName>
        <fullName evidence="15">Unannotated protein</fullName>
    </submittedName>
</protein>